<name>A0ABN1FCF7_9PROT</name>
<sequence length="90" mass="9194">MEAYGACSGGSVRQGKRGADRNGPALGHESKRQAPGLGGDARARRADAPFVSGAEAEAVPTIRGRVAAGAVPGHPVSRMWKGCWLRAGQA</sequence>
<accession>A0ABN1FCF7</accession>
<protein>
    <submittedName>
        <fullName evidence="2">Uncharacterized protein</fullName>
    </submittedName>
</protein>
<keyword evidence="3" id="KW-1185">Reference proteome</keyword>
<feature type="region of interest" description="Disordered" evidence="1">
    <location>
        <begin position="1"/>
        <end position="46"/>
    </location>
</feature>
<comment type="caution">
    <text evidence="2">The sequence shown here is derived from an EMBL/GenBank/DDBJ whole genome shotgun (WGS) entry which is preliminary data.</text>
</comment>
<organism evidence="2 3">
    <name type="scientific">Craurococcus roseus</name>
    <dbReference type="NCBI Taxonomy" id="77585"/>
    <lineage>
        <taxon>Bacteria</taxon>
        <taxon>Pseudomonadati</taxon>
        <taxon>Pseudomonadota</taxon>
        <taxon>Alphaproteobacteria</taxon>
        <taxon>Acetobacterales</taxon>
        <taxon>Acetobacteraceae</taxon>
        <taxon>Craurococcus</taxon>
    </lineage>
</organism>
<dbReference type="EMBL" id="BAAAFZ010000039">
    <property type="protein sequence ID" value="GAA0587941.1"/>
    <property type="molecule type" value="Genomic_DNA"/>
</dbReference>
<proteinExistence type="predicted"/>
<evidence type="ECO:0000313" key="2">
    <source>
        <dbReference type="EMBL" id="GAA0587941.1"/>
    </source>
</evidence>
<evidence type="ECO:0000256" key="1">
    <source>
        <dbReference type="SAM" id="MobiDB-lite"/>
    </source>
</evidence>
<reference evidence="2 3" key="1">
    <citation type="journal article" date="2019" name="Int. J. Syst. Evol. Microbiol.">
        <title>The Global Catalogue of Microorganisms (GCM) 10K type strain sequencing project: providing services to taxonomists for standard genome sequencing and annotation.</title>
        <authorList>
            <consortium name="The Broad Institute Genomics Platform"/>
            <consortium name="The Broad Institute Genome Sequencing Center for Infectious Disease"/>
            <person name="Wu L."/>
            <person name="Ma J."/>
        </authorList>
    </citation>
    <scope>NUCLEOTIDE SEQUENCE [LARGE SCALE GENOMIC DNA]</scope>
    <source>
        <strain evidence="2 3">JCM 9933</strain>
    </source>
</reference>
<gene>
    <name evidence="2" type="ORF">GCM10009416_28130</name>
</gene>
<evidence type="ECO:0000313" key="3">
    <source>
        <dbReference type="Proteomes" id="UP001501588"/>
    </source>
</evidence>
<dbReference type="Proteomes" id="UP001501588">
    <property type="component" value="Unassembled WGS sequence"/>
</dbReference>